<evidence type="ECO:0000256" key="1">
    <source>
        <dbReference type="SAM" id="Phobius"/>
    </source>
</evidence>
<protein>
    <submittedName>
        <fullName evidence="2">Uncharacterized protein</fullName>
    </submittedName>
</protein>
<gene>
    <name evidence="2" type="ORF">DPMN_035286</name>
</gene>
<reference evidence="2" key="1">
    <citation type="journal article" date="2019" name="bioRxiv">
        <title>The Genome of the Zebra Mussel, Dreissena polymorpha: A Resource for Invasive Species Research.</title>
        <authorList>
            <person name="McCartney M.A."/>
            <person name="Auch B."/>
            <person name="Kono T."/>
            <person name="Mallez S."/>
            <person name="Zhang Y."/>
            <person name="Obille A."/>
            <person name="Becker A."/>
            <person name="Abrahante J.E."/>
            <person name="Garbe J."/>
            <person name="Badalamenti J.P."/>
            <person name="Herman A."/>
            <person name="Mangelson H."/>
            <person name="Liachko I."/>
            <person name="Sullivan S."/>
            <person name="Sone E.D."/>
            <person name="Koren S."/>
            <person name="Silverstein K.A.T."/>
            <person name="Beckman K.B."/>
            <person name="Gohl D.M."/>
        </authorList>
    </citation>
    <scope>NUCLEOTIDE SEQUENCE</scope>
    <source>
        <strain evidence="2">Duluth1</strain>
        <tissue evidence="2">Whole animal</tissue>
    </source>
</reference>
<keyword evidence="1" id="KW-0812">Transmembrane</keyword>
<keyword evidence="1" id="KW-0472">Membrane</keyword>
<reference evidence="2" key="2">
    <citation type="submission" date="2020-11" db="EMBL/GenBank/DDBJ databases">
        <authorList>
            <person name="McCartney M.A."/>
            <person name="Auch B."/>
            <person name="Kono T."/>
            <person name="Mallez S."/>
            <person name="Becker A."/>
            <person name="Gohl D.M."/>
            <person name="Silverstein K.A.T."/>
            <person name="Koren S."/>
            <person name="Bechman K.B."/>
            <person name="Herman A."/>
            <person name="Abrahante J.E."/>
            <person name="Garbe J."/>
        </authorList>
    </citation>
    <scope>NUCLEOTIDE SEQUENCE</scope>
    <source>
        <strain evidence="2">Duluth1</strain>
        <tissue evidence="2">Whole animal</tissue>
    </source>
</reference>
<organism evidence="2 3">
    <name type="scientific">Dreissena polymorpha</name>
    <name type="common">Zebra mussel</name>
    <name type="synonym">Mytilus polymorpha</name>
    <dbReference type="NCBI Taxonomy" id="45954"/>
    <lineage>
        <taxon>Eukaryota</taxon>
        <taxon>Metazoa</taxon>
        <taxon>Spiralia</taxon>
        <taxon>Lophotrochozoa</taxon>
        <taxon>Mollusca</taxon>
        <taxon>Bivalvia</taxon>
        <taxon>Autobranchia</taxon>
        <taxon>Heteroconchia</taxon>
        <taxon>Euheterodonta</taxon>
        <taxon>Imparidentia</taxon>
        <taxon>Neoheterodontei</taxon>
        <taxon>Myida</taxon>
        <taxon>Dreissenoidea</taxon>
        <taxon>Dreissenidae</taxon>
        <taxon>Dreissena</taxon>
    </lineage>
</organism>
<dbReference type="EMBL" id="JAIWYP010000002">
    <property type="protein sequence ID" value="KAH3872073.1"/>
    <property type="molecule type" value="Genomic_DNA"/>
</dbReference>
<name>A0A9D4M8X7_DREPO</name>
<feature type="transmembrane region" description="Helical" evidence="1">
    <location>
        <begin position="81"/>
        <end position="104"/>
    </location>
</feature>
<comment type="caution">
    <text evidence="2">The sequence shown here is derived from an EMBL/GenBank/DDBJ whole genome shotgun (WGS) entry which is preliminary data.</text>
</comment>
<sequence>MFIPSVIGFPSKSTCVEEVTDIQYPCYVDVCTFPGQYCNQGERRCSQCTRYVCQQSTLPLACKYACLKYDLEMEGTPVHWLMIYSAIALTVLAFILAVILIVYCHTNRNRMSFKPPNNVDVVERENRTIHFIEHQQRMRLIGPRNSDITEIEELAIECHTSELATNISLPKGRKHSTNNGYPVSALNDSVSNASNDQTFLKKRVNTSTCTSQTLETNLLKSAAVEPSMFEMEPVINDTHSYVGTSNRQRFTSEEYDTGVDVMEARLLVKVHKDDNRAEDSSL</sequence>
<keyword evidence="1" id="KW-1133">Transmembrane helix</keyword>
<keyword evidence="3" id="KW-1185">Reference proteome</keyword>
<evidence type="ECO:0000313" key="3">
    <source>
        <dbReference type="Proteomes" id="UP000828390"/>
    </source>
</evidence>
<evidence type="ECO:0000313" key="2">
    <source>
        <dbReference type="EMBL" id="KAH3872073.1"/>
    </source>
</evidence>
<proteinExistence type="predicted"/>
<dbReference type="AlphaFoldDB" id="A0A9D4M8X7"/>
<accession>A0A9D4M8X7</accession>
<dbReference type="Proteomes" id="UP000828390">
    <property type="component" value="Unassembled WGS sequence"/>
</dbReference>